<dbReference type="AlphaFoldDB" id="A0A9P6H2E1"/>
<proteinExistence type="predicted"/>
<keyword evidence="3" id="KW-1185">Reference proteome</keyword>
<reference evidence="1" key="1">
    <citation type="journal article" date="2020" name="Nat. Commun.">
        <title>Large-scale genome sequencing of mycorrhizal fungi provides insights into the early evolution of symbiotic traits.</title>
        <authorList>
            <person name="Miyauchi S."/>
            <person name="Kiss E."/>
            <person name="Kuo A."/>
            <person name="Drula E."/>
            <person name="Kohler A."/>
            <person name="Sanchez-Garcia M."/>
            <person name="Morin E."/>
            <person name="Andreopoulos B."/>
            <person name="Barry K.W."/>
            <person name="Bonito G."/>
            <person name="Buee M."/>
            <person name="Carver A."/>
            <person name="Chen C."/>
            <person name="Cichocki N."/>
            <person name="Clum A."/>
            <person name="Culley D."/>
            <person name="Crous P.W."/>
            <person name="Fauchery L."/>
            <person name="Girlanda M."/>
            <person name="Hayes R.D."/>
            <person name="Keri Z."/>
            <person name="LaButti K."/>
            <person name="Lipzen A."/>
            <person name="Lombard V."/>
            <person name="Magnuson J."/>
            <person name="Maillard F."/>
            <person name="Murat C."/>
            <person name="Nolan M."/>
            <person name="Ohm R.A."/>
            <person name="Pangilinan J."/>
            <person name="Pereira M.F."/>
            <person name="Perotto S."/>
            <person name="Peter M."/>
            <person name="Pfister S."/>
            <person name="Riley R."/>
            <person name="Sitrit Y."/>
            <person name="Stielow J.B."/>
            <person name="Szollosi G."/>
            <person name="Zifcakova L."/>
            <person name="Stursova M."/>
            <person name="Spatafora J.W."/>
            <person name="Tedersoo L."/>
            <person name="Vaario L.M."/>
            <person name="Yamada A."/>
            <person name="Yan M."/>
            <person name="Wang P."/>
            <person name="Xu J."/>
            <person name="Bruns T."/>
            <person name="Baldrian P."/>
            <person name="Vilgalys R."/>
            <person name="Dunand C."/>
            <person name="Henrissat B."/>
            <person name="Grigoriev I.V."/>
            <person name="Hibbett D."/>
            <person name="Nagy L.G."/>
            <person name="Martin F.M."/>
        </authorList>
    </citation>
    <scope>NUCLEOTIDE SEQUENCE</scope>
    <source>
        <strain evidence="1">UH-Tt-Lm1</strain>
    </source>
</reference>
<evidence type="ECO:0000313" key="1">
    <source>
        <dbReference type="EMBL" id="KAF9777708.1"/>
    </source>
</evidence>
<dbReference type="Proteomes" id="UP000736335">
    <property type="component" value="Unassembled WGS sequence"/>
</dbReference>
<evidence type="ECO:0000313" key="2">
    <source>
        <dbReference type="EMBL" id="KAF9780662.1"/>
    </source>
</evidence>
<organism evidence="1 3">
    <name type="scientific">Thelephora terrestris</name>
    <dbReference type="NCBI Taxonomy" id="56493"/>
    <lineage>
        <taxon>Eukaryota</taxon>
        <taxon>Fungi</taxon>
        <taxon>Dikarya</taxon>
        <taxon>Basidiomycota</taxon>
        <taxon>Agaricomycotina</taxon>
        <taxon>Agaricomycetes</taxon>
        <taxon>Thelephorales</taxon>
        <taxon>Thelephoraceae</taxon>
        <taxon>Thelephora</taxon>
    </lineage>
</organism>
<protein>
    <submittedName>
        <fullName evidence="1">Uncharacterized protein</fullName>
    </submittedName>
</protein>
<name>A0A9P6H2E1_9AGAM</name>
<reference evidence="1" key="2">
    <citation type="submission" date="2020-11" db="EMBL/GenBank/DDBJ databases">
        <authorList>
            <consortium name="DOE Joint Genome Institute"/>
            <person name="Kuo A."/>
            <person name="Miyauchi S."/>
            <person name="Kiss E."/>
            <person name="Drula E."/>
            <person name="Kohler A."/>
            <person name="Sanchez-Garcia M."/>
            <person name="Andreopoulos B."/>
            <person name="Barry K.W."/>
            <person name="Bonito G."/>
            <person name="Buee M."/>
            <person name="Carver A."/>
            <person name="Chen C."/>
            <person name="Cichocki N."/>
            <person name="Clum A."/>
            <person name="Culley D."/>
            <person name="Crous P.W."/>
            <person name="Fauchery L."/>
            <person name="Girlanda M."/>
            <person name="Hayes R."/>
            <person name="Keri Z."/>
            <person name="Labutti K."/>
            <person name="Lipzen A."/>
            <person name="Lombard V."/>
            <person name="Magnuson J."/>
            <person name="Maillard F."/>
            <person name="Morin E."/>
            <person name="Murat C."/>
            <person name="Nolan M."/>
            <person name="Ohm R."/>
            <person name="Pangilinan J."/>
            <person name="Pereira M."/>
            <person name="Perotto S."/>
            <person name="Peter M."/>
            <person name="Riley R."/>
            <person name="Sitrit Y."/>
            <person name="Stielow B."/>
            <person name="Szollosi G."/>
            <person name="Zifcakova L."/>
            <person name="Stursova M."/>
            <person name="Spatafora J.W."/>
            <person name="Tedersoo L."/>
            <person name="Vaario L.-M."/>
            <person name="Yamada A."/>
            <person name="Yan M."/>
            <person name="Wang P."/>
            <person name="Xu J."/>
            <person name="Bruns T."/>
            <person name="Baldrian P."/>
            <person name="Vilgalys R."/>
            <person name="Henrissat B."/>
            <person name="Grigoriev I.V."/>
            <person name="Hibbett D."/>
            <person name="Nagy L.G."/>
            <person name="Martin F.M."/>
        </authorList>
    </citation>
    <scope>NUCLEOTIDE SEQUENCE</scope>
    <source>
        <strain evidence="1">UH-Tt-Lm1</strain>
    </source>
</reference>
<dbReference type="EMBL" id="WIUZ02000016">
    <property type="protein sequence ID" value="KAF9780662.1"/>
    <property type="molecule type" value="Genomic_DNA"/>
</dbReference>
<accession>A0A9P6H2E1</accession>
<comment type="caution">
    <text evidence="1">The sequence shown here is derived from an EMBL/GenBank/DDBJ whole genome shotgun (WGS) entry which is preliminary data.</text>
</comment>
<dbReference type="EMBL" id="WIUZ02000029">
    <property type="protein sequence ID" value="KAF9777708.1"/>
    <property type="molecule type" value="Genomic_DNA"/>
</dbReference>
<sequence length="156" mass="17996">MQYYPTRPAPFQCLPGSLAEEFRSRDKLREDLQNIFFDAVSKVFTLRIQAIISEQFEDRLKKLCAAAEIEIKKNVAVAEPQYAAMINMRTQLELLNILCEEYREAYFRLMKIVGVQLLDVIGDPLSQRDGRKETEDVNRLNRLGRLAEAASGHQMN</sequence>
<evidence type="ECO:0000313" key="3">
    <source>
        <dbReference type="Proteomes" id="UP000736335"/>
    </source>
</evidence>
<gene>
    <name evidence="1" type="ORF">BJ322DRAFT_1025628</name>
    <name evidence="2" type="ORF">BJ322DRAFT_1112662</name>
</gene>